<protein>
    <recommendedName>
        <fullName evidence="7">Enkurin domain-containing protein</fullName>
    </recommendedName>
</protein>
<dbReference type="GO" id="GO:0001669">
    <property type="term" value="C:acrosomal vesicle"/>
    <property type="evidence" value="ECO:0007669"/>
    <property type="project" value="TreeGrafter"/>
</dbReference>
<keyword evidence="3" id="KW-0963">Cytoplasm</keyword>
<organism evidence="8 9">
    <name type="scientific">Ceutorhynchus assimilis</name>
    <name type="common">cabbage seed weevil</name>
    <dbReference type="NCBI Taxonomy" id="467358"/>
    <lineage>
        <taxon>Eukaryota</taxon>
        <taxon>Metazoa</taxon>
        <taxon>Ecdysozoa</taxon>
        <taxon>Arthropoda</taxon>
        <taxon>Hexapoda</taxon>
        <taxon>Insecta</taxon>
        <taxon>Pterygota</taxon>
        <taxon>Neoptera</taxon>
        <taxon>Endopterygota</taxon>
        <taxon>Coleoptera</taxon>
        <taxon>Polyphaga</taxon>
        <taxon>Cucujiformia</taxon>
        <taxon>Curculionidae</taxon>
        <taxon>Ceutorhynchinae</taxon>
        <taxon>Ceutorhynchus</taxon>
    </lineage>
</organism>
<dbReference type="PROSITE" id="PS51665">
    <property type="entry name" value="ENKURIN"/>
    <property type="match status" value="1"/>
</dbReference>
<evidence type="ECO:0000256" key="3">
    <source>
        <dbReference type="ARBA" id="ARBA00022490"/>
    </source>
</evidence>
<accession>A0A9N9MTY9</accession>
<dbReference type="Proteomes" id="UP001152799">
    <property type="component" value="Chromosome 5"/>
</dbReference>
<evidence type="ECO:0000313" key="8">
    <source>
        <dbReference type="EMBL" id="CAG9769029.1"/>
    </source>
</evidence>
<dbReference type="GO" id="GO:0005879">
    <property type="term" value="C:axonemal microtubule"/>
    <property type="evidence" value="ECO:0007669"/>
    <property type="project" value="TreeGrafter"/>
</dbReference>
<dbReference type="OrthoDB" id="2123594at2759"/>
<dbReference type="InterPro" id="IPR027012">
    <property type="entry name" value="Enkurin_dom"/>
</dbReference>
<keyword evidence="4" id="KW-0206">Cytoskeleton</keyword>
<dbReference type="PANTHER" id="PTHR21490:SF0">
    <property type="entry name" value="ENKURIN"/>
    <property type="match status" value="1"/>
</dbReference>
<proteinExistence type="predicted"/>
<evidence type="ECO:0000256" key="4">
    <source>
        <dbReference type="ARBA" id="ARBA00023212"/>
    </source>
</evidence>
<keyword evidence="5" id="KW-0966">Cell projection</keyword>
<dbReference type="Pfam" id="PF13864">
    <property type="entry name" value="Enkurin"/>
    <property type="match status" value="1"/>
</dbReference>
<dbReference type="InterPro" id="IPR052102">
    <property type="entry name" value="Enkurin_domain-protein"/>
</dbReference>
<feature type="domain" description="Enkurin" evidence="7">
    <location>
        <begin position="168"/>
        <end position="266"/>
    </location>
</feature>
<evidence type="ECO:0000256" key="2">
    <source>
        <dbReference type="ARBA" id="ARBA00004245"/>
    </source>
</evidence>
<feature type="region of interest" description="Disordered" evidence="6">
    <location>
        <begin position="42"/>
        <end position="65"/>
    </location>
</feature>
<comment type="subcellular location">
    <subcellularLocation>
        <location evidence="1">Cell projection</location>
        <location evidence="1">Cilium</location>
    </subcellularLocation>
    <subcellularLocation>
        <location evidence="2">Cytoplasm</location>
        <location evidence="2">Cytoskeleton</location>
    </subcellularLocation>
</comment>
<evidence type="ECO:0000256" key="5">
    <source>
        <dbReference type="ARBA" id="ARBA00023273"/>
    </source>
</evidence>
<dbReference type="PANTHER" id="PTHR21490">
    <property type="entry name" value="ENKURIN-RELATED"/>
    <property type="match status" value="1"/>
</dbReference>
<sequence length="276" mass="31947">MSLVFITNHNEVITDMFKGPTRQPRGPLYKGKFHAERAKEQRTHATMGVPQEEPPDPQKFLKKGHGQPCYTKSIELEKPGRICEKLQAKHKADTPLVRDLYEAHKIHEKLVESTKNFVKGNIQKAKEMKAKDPDRKIVVDRVGTKINPVAQGLEPVYIKKPVYGDYPKYLKKFKEEAELKRHLTKDVMGTGTSHQALRCKYITGMQKREMLAGLKHNWEESLKLLQQLPIFTDTLPKKVKKTKLENCLKQLERDIVLLERHSCIFVYDDRKKAKTP</sequence>
<evidence type="ECO:0000259" key="7">
    <source>
        <dbReference type="PROSITE" id="PS51665"/>
    </source>
</evidence>
<keyword evidence="9" id="KW-1185">Reference proteome</keyword>
<evidence type="ECO:0000256" key="1">
    <source>
        <dbReference type="ARBA" id="ARBA00004138"/>
    </source>
</evidence>
<evidence type="ECO:0000256" key="6">
    <source>
        <dbReference type="SAM" id="MobiDB-lite"/>
    </source>
</evidence>
<gene>
    <name evidence="8" type="ORF">CEUTPL_LOCUS9545</name>
</gene>
<dbReference type="AlphaFoldDB" id="A0A9N9MTY9"/>
<dbReference type="GO" id="GO:0005516">
    <property type="term" value="F:calmodulin binding"/>
    <property type="evidence" value="ECO:0007669"/>
    <property type="project" value="TreeGrafter"/>
</dbReference>
<dbReference type="EMBL" id="OU892281">
    <property type="protein sequence ID" value="CAG9769029.1"/>
    <property type="molecule type" value="Genomic_DNA"/>
</dbReference>
<evidence type="ECO:0000313" key="9">
    <source>
        <dbReference type="Proteomes" id="UP001152799"/>
    </source>
</evidence>
<reference evidence="8" key="1">
    <citation type="submission" date="2022-01" db="EMBL/GenBank/DDBJ databases">
        <authorList>
            <person name="King R."/>
        </authorList>
    </citation>
    <scope>NUCLEOTIDE SEQUENCE</scope>
</reference>
<name>A0A9N9MTY9_9CUCU</name>